<dbReference type="GO" id="GO:0016567">
    <property type="term" value="P:protein ubiquitination"/>
    <property type="evidence" value="ECO:0007669"/>
    <property type="project" value="TreeGrafter"/>
</dbReference>
<dbReference type="PANTHER" id="PTHR45751">
    <property type="entry name" value="COPINE FAMILY PROTEIN 1"/>
    <property type="match status" value="1"/>
</dbReference>
<dbReference type="Pfam" id="PF07002">
    <property type="entry name" value="Copine"/>
    <property type="match status" value="1"/>
</dbReference>
<sequence>MGCAASTERHGEWRDTTFQCLRELQGVLRWSGLRSTNLIIGVDFTRSNMWNGKQSFGGRCLHFIDPEGLVLNPYQVVINIIGRTLLSRKSKRPIHAFGFGDARTADRCVFTFLPDGSPILVIIADGQVTSEKETSQVIAEASNYALAIIVVGVGDGPWEDMEHYTDTLPKRRFENFRFVNLNEVMSANPEQSALGFATAALAHIPDQLAGIRRLGLLQPTDCDAVSENQNP</sequence>
<evidence type="ECO:0000313" key="3">
    <source>
        <dbReference type="Proteomes" id="UP000476176"/>
    </source>
</evidence>
<dbReference type="EMBL" id="QXGC01000001">
    <property type="protein sequence ID" value="KAE9256582.1"/>
    <property type="molecule type" value="Genomic_DNA"/>
</dbReference>
<dbReference type="SUPFAM" id="SSF53300">
    <property type="entry name" value="vWA-like"/>
    <property type="match status" value="1"/>
</dbReference>
<accession>A0A6G0PWG4</accession>
<protein>
    <recommendedName>
        <fullName evidence="1">Copine C-terminal domain-containing protein</fullName>
    </recommendedName>
</protein>
<dbReference type="GO" id="GO:0005634">
    <property type="term" value="C:nucleus"/>
    <property type="evidence" value="ECO:0007669"/>
    <property type="project" value="TreeGrafter"/>
</dbReference>
<organism evidence="2 3">
    <name type="scientific">Phytophthora fragariae</name>
    <dbReference type="NCBI Taxonomy" id="53985"/>
    <lineage>
        <taxon>Eukaryota</taxon>
        <taxon>Sar</taxon>
        <taxon>Stramenopiles</taxon>
        <taxon>Oomycota</taxon>
        <taxon>Peronosporomycetes</taxon>
        <taxon>Peronosporales</taxon>
        <taxon>Peronosporaceae</taxon>
        <taxon>Phytophthora</taxon>
    </lineage>
</organism>
<dbReference type="InterPro" id="IPR052079">
    <property type="entry name" value="E3_ligase/Copine_domain"/>
</dbReference>
<reference evidence="2 3" key="1">
    <citation type="submission" date="2018-09" db="EMBL/GenBank/DDBJ databases">
        <title>Genomic investigation of the strawberry pathogen Phytophthora fragariae indicates pathogenicity is determined by transcriptional variation in three key races.</title>
        <authorList>
            <person name="Adams T.M."/>
            <person name="Armitage A.D."/>
            <person name="Sobczyk M.K."/>
            <person name="Bates H.J."/>
            <person name="Dunwell J.M."/>
            <person name="Nellist C.F."/>
            <person name="Harrison R.J."/>
        </authorList>
    </citation>
    <scope>NUCLEOTIDE SEQUENCE [LARGE SCALE GENOMIC DNA]</scope>
    <source>
        <strain evidence="2 3">BC-23</strain>
    </source>
</reference>
<name>A0A6G0PWG4_9STRA</name>
<dbReference type="AlphaFoldDB" id="A0A6G0PWG4"/>
<gene>
    <name evidence="2" type="ORF">PF004_g18</name>
</gene>
<comment type="caution">
    <text evidence="2">The sequence shown here is derived from an EMBL/GenBank/DDBJ whole genome shotgun (WGS) entry which is preliminary data.</text>
</comment>
<dbReference type="InterPro" id="IPR010734">
    <property type="entry name" value="Copine_C"/>
</dbReference>
<evidence type="ECO:0000313" key="2">
    <source>
        <dbReference type="EMBL" id="KAE9256582.1"/>
    </source>
</evidence>
<evidence type="ECO:0000259" key="1">
    <source>
        <dbReference type="Pfam" id="PF07002"/>
    </source>
</evidence>
<dbReference type="Proteomes" id="UP000476176">
    <property type="component" value="Unassembled WGS sequence"/>
</dbReference>
<proteinExistence type="predicted"/>
<dbReference type="GO" id="GO:0004842">
    <property type="term" value="F:ubiquitin-protein transferase activity"/>
    <property type="evidence" value="ECO:0007669"/>
    <property type="project" value="TreeGrafter"/>
</dbReference>
<dbReference type="PANTHER" id="PTHR45751:SF11">
    <property type="entry name" value="COPINE FAMILY PROTEIN 2"/>
    <property type="match status" value="1"/>
</dbReference>
<dbReference type="InterPro" id="IPR036465">
    <property type="entry name" value="vWFA_dom_sf"/>
</dbReference>
<feature type="domain" description="Copine C-terminal" evidence="1">
    <location>
        <begin position="119"/>
        <end position="219"/>
    </location>
</feature>